<keyword evidence="3" id="KW-1185">Reference proteome</keyword>
<feature type="signal peptide" evidence="1">
    <location>
        <begin position="1"/>
        <end position="26"/>
    </location>
</feature>
<keyword evidence="1" id="KW-0732">Signal</keyword>
<evidence type="ECO:0000256" key="1">
    <source>
        <dbReference type="SAM" id="SignalP"/>
    </source>
</evidence>
<dbReference type="OrthoDB" id="6429372at2759"/>
<comment type="caution">
    <text evidence="2">The sequence shown here is derived from an EMBL/GenBank/DDBJ whole genome shotgun (WGS) entry which is preliminary data.</text>
</comment>
<dbReference type="AlphaFoldDB" id="A0A8X6Q6N7"/>
<accession>A0A8X6Q6N7</accession>
<reference evidence="2" key="1">
    <citation type="submission" date="2020-08" db="EMBL/GenBank/DDBJ databases">
        <title>Multicomponent nature underlies the extraordinary mechanical properties of spider dragline silk.</title>
        <authorList>
            <person name="Kono N."/>
            <person name="Nakamura H."/>
            <person name="Mori M."/>
            <person name="Yoshida Y."/>
            <person name="Ohtoshi R."/>
            <person name="Malay A.D."/>
            <person name="Moran D.A.P."/>
            <person name="Tomita M."/>
            <person name="Numata K."/>
            <person name="Arakawa K."/>
        </authorList>
    </citation>
    <scope>NUCLEOTIDE SEQUENCE</scope>
</reference>
<protein>
    <submittedName>
        <fullName evidence="2">Uncharacterized protein</fullName>
    </submittedName>
</protein>
<organism evidence="2 3">
    <name type="scientific">Nephila pilipes</name>
    <name type="common">Giant wood spider</name>
    <name type="synonym">Nephila maculata</name>
    <dbReference type="NCBI Taxonomy" id="299642"/>
    <lineage>
        <taxon>Eukaryota</taxon>
        <taxon>Metazoa</taxon>
        <taxon>Ecdysozoa</taxon>
        <taxon>Arthropoda</taxon>
        <taxon>Chelicerata</taxon>
        <taxon>Arachnida</taxon>
        <taxon>Araneae</taxon>
        <taxon>Araneomorphae</taxon>
        <taxon>Entelegynae</taxon>
        <taxon>Araneoidea</taxon>
        <taxon>Nephilidae</taxon>
        <taxon>Nephila</taxon>
    </lineage>
</organism>
<dbReference type="EMBL" id="BMAW01028859">
    <property type="protein sequence ID" value="GFU09460.1"/>
    <property type="molecule type" value="Genomic_DNA"/>
</dbReference>
<evidence type="ECO:0000313" key="3">
    <source>
        <dbReference type="Proteomes" id="UP000887013"/>
    </source>
</evidence>
<dbReference type="InterPro" id="IPR043070">
    <property type="entry name" value="Spidroin_repeat"/>
</dbReference>
<proteinExistence type="predicted"/>
<feature type="chain" id="PRO_5036485726" evidence="1">
    <location>
        <begin position="27"/>
        <end position="254"/>
    </location>
</feature>
<dbReference type="Gene3D" id="1.10.274.60">
    <property type="entry name" value="Spidroin, repetitive domain"/>
    <property type="match status" value="1"/>
</dbReference>
<name>A0A8X6Q6N7_NEPPI</name>
<dbReference type="Proteomes" id="UP000887013">
    <property type="component" value="Unassembled WGS sequence"/>
</dbReference>
<evidence type="ECO:0000313" key="2">
    <source>
        <dbReference type="EMBL" id="GFU09460.1"/>
    </source>
</evidence>
<sequence>MLEGTKIMYFLTIILVFLPFSVDSLSDETFGDRSTGVEDTGGPVFDHDVSAISSGGMFISHPGIVSPNPNSTPGITDGPAVTIFLSTFMQAVNDSAILKHLFDLSLMTGLQYSQFLYRYALDWSLKWGVVKSELAAEFASRPIKHNFLILPLETMVRVYGNVMGRFFYSEGILTEENAQNLALEYAKSFEESAKRNLSDQYNSKLVAIGEGFIGFLISHITMSPEKGWRFAIFYGDAWLLEALEYGTGNFYFGS</sequence>
<gene>
    <name evidence="2" type="primary">NCL1_32900</name>
    <name evidence="2" type="ORF">NPIL_255131</name>
</gene>